<dbReference type="InterPro" id="IPR043472">
    <property type="entry name" value="Macro_dom-like"/>
</dbReference>
<accession>A0ABU1T0R9</accession>
<comment type="caution">
    <text evidence="10">The sequence shown here is derived from an EMBL/GenBank/DDBJ whole genome shotgun (WGS) entry which is preliminary data.</text>
</comment>
<dbReference type="PANTHER" id="PTHR11963">
    <property type="entry name" value="LEUCINE AMINOPEPTIDASE-RELATED"/>
    <property type="match status" value="1"/>
</dbReference>
<dbReference type="NCBIfam" id="NF002073">
    <property type="entry name" value="PRK00913.1-2"/>
    <property type="match status" value="1"/>
</dbReference>
<evidence type="ECO:0000256" key="4">
    <source>
        <dbReference type="ARBA" id="ARBA00022438"/>
    </source>
</evidence>
<dbReference type="GO" id="GO:0004177">
    <property type="term" value="F:aminopeptidase activity"/>
    <property type="evidence" value="ECO:0007669"/>
    <property type="project" value="UniProtKB-KW"/>
</dbReference>
<dbReference type="InterPro" id="IPR011356">
    <property type="entry name" value="Leucine_aapep/pepB"/>
</dbReference>
<evidence type="ECO:0000256" key="3">
    <source>
        <dbReference type="ARBA" id="ARBA00009528"/>
    </source>
</evidence>
<dbReference type="InterPro" id="IPR008283">
    <property type="entry name" value="Peptidase_M17_N"/>
</dbReference>
<dbReference type="EMBL" id="JAVDUJ010000001">
    <property type="protein sequence ID" value="MDR6938884.1"/>
    <property type="molecule type" value="Genomic_DNA"/>
</dbReference>
<evidence type="ECO:0000313" key="10">
    <source>
        <dbReference type="EMBL" id="MDR6938884.1"/>
    </source>
</evidence>
<dbReference type="InterPro" id="IPR023042">
    <property type="entry name" value="Peptidase_M17_leu_NH2_pept"/>
</dbReference>
<sequence length="479" mass="50299">MPQIVFAKSGDHTAYAESQILAIGVYEDENQERKSVLPVCEFTTATAKAVETVDAAAKVGTLTKLVIQDALVFAVGLGSKTREELRQGAGSAARAAAGKESLTIEFPHNDAEQLAAIIEGAFLGAYNFTKYLADADAPVAKITIITDLDLDTAALAHRAEVITTAVNHVRDLTNTPANELNPQTLTDFALAAATAAGLEVKVYADADLTAEKLAGLAAVGRGSSIGPRLVRLAWNPQNAQASVALVGKGITFDTGGYSLKPAASMTEMKTDMCGAAVVLETVIAAALLALPVKVVGWLCIAENMVSGHATRPDDVITYRNGKSVEINNTDAEGRLVMADGLIMACEERPDVVIDVATLTGAQMVALGERITGIMGTAQVRDAIVEAAEKVDEAAWAMPLPEQLRESLQSDIATMKNSGSRFGGMLVAGLFLQEFVGDTPWAHLDIAGPSFNRGSAYGHTPKGGTGVMLRTLVQFIESQC</sequence>
<keyword evidence="8" id="KW-0464">Manganese</keyword>
<evidence type="ECO:0000256" key="1">
    <source>
        <dbReference type="ARBA" id="ARBA00000135"/>
    </source>
</evidence>
<dbReference type="PANTHER" id="PTHR11963:SF23">
    <property type="entry name" value="CYTOSOL AMINOPEPTIDASE"/>
    <property type="match status" value="1"/>
</dbReference>
<dbReference type="HAMAP" id="MF_00181">
    <property type="entry name" value="Cytosol_peptidase_M17"/>
    <property type="match status" value="1"/>
</dbReference>
<comment type="function">
    <text evidence="7 8">Presumably involved in the processing and regular turnover of intracellular proteins. Catalyzes the removal of unsubstituted N-terminal amino acids from various peptides.</text>
</comment>
<comment type="catalytic activity">
    <reaction evidence="1 8">
        <text>Release of an N-terminal amino acid, Xaa-|-Yaa-, in which Xaa is preferably Leu, but may be other amino acids including Pro although not Arg or Lys, and Yaa may be Pro. Amino acid amides and methyl esters are also readily hydrolyzed, but rates on arylamides are exceedingly low.</text>
        <dbReference type="EC" id="3.4.11.1"/>
    </reaction>
</comment>
<protein>
    <recommendedName>
        <fullName evidence="8">Probable cytosol aminopeptidase</fullName>
        <ecNumber evidence="8">3.4.11.1</ecNumber>
    </recommendedName>
    <alternativeName>
        <fullName evidence="8">Leucine aminopeptidase</fullName>
        <shortName evidence="8">LAP</shortName>
        <ecNumber evidence="8">3.4.11.10</ecNumber>
    </alternativeName>
    <alternativeName>
        <fullName evidence="8">Leucyl aminopeptidase</fullName>
    </alternativeName>
</protein>
<proteinExistence type="inferred from homology"/>
<evidence type="ECO:0000256" key="8">
    <source>
        <dbReference type="HAMAP-Rule" id="MF_00181"/>
    </source>
</evidence>
<comment type="subcellular location">
    <subcellularLocation>
        <location evidence="8">Cytoplasm</location>
    </subcellularLocation>
</comment>
<dbReference type="PRINTS" id="PR00481">
    <property type="entry name" value="LAMNOPPTDASE"/>
</dbReference>
<feature type="binding site" evidence="8">
    <location>
        <position position="271"/>
    </location>
    <ligand>
        <name>Mn(2+)</name>
        <dbReference type="ChEBI" id="CHEBI:29035"/>
        <label>2</label>
    </ligand>
</feature>
<evidence type="ECO:0000256" key="6">
    <source>
        <dbReference type="ARBA" id="ARBA00022801"/>
    </source>
</evidence>
<gene>
    <name evidence="8" type="primary">pepA</name>
    <name evidence="10" type="ORF">J2S36_000427</name>
</gene>
<keyword evidence="8" id="KW-0963">Cytoplasm</keyword>
<dbReference type="SUPFAM" id="SSF52949">
    <property type="entry name" value="Macro domain-like"/>
    <property type="match status" value="1"/>
</dbReference>
<feature type="binding site" evidence="8">
    <location>
        <position position="248"/>
    </location>
    <ligand>
        <name>Mn(2+)</name>
        <dbReference type="ChEBI" id="CHEBI:29035"/>
        <label>2</label>
    </ligand>
</feature>
<dbReference type="CDD" id="cd00433">
    <property type="entry name" value="Peptidase_M17"/>
    <property type="match status" value="1"/>
</dbReference>
<feature type="active site" evidence="8">
    <location>
        <position position="334"/>
    </location>
</feature>
<feature type="binding site" evidence="8">
    <location>
        <position position="253"/>
    </location>
    <ligand>
        <name>Mn(2+)</name>
        <dbReference type="ChEBI" id="CHEBI:29035"/>
        <label>2</label>
    </ligand>
</feature>
<feature type="active site" evidence="8">
    <location>
        <position position="260"/>
    </location>
</feature>
<dbReference type="Pfam" id="PF02789">
    <property type="entry name" value="Peptidase_M17_N"/>
    <property type="match status" value="1"/>
</dbReference>
<dbReference type="EC" id="3.4.11.1" evidence="8"/>
<keyword evidence="5 8" id="KW-0645">Protease</keyword>
<comment type="catalytic activity">
    <reaction evidence="2 8">
        <text>Release of an N-terminal amino acid, preferentially leucine, but not glutamic or aspartic acids.</text>
        <dbReference type="EC" id="3.4.11.10"/>
    </reaction>
</comment>
<keyword evidence="8" id="KW-0479">Metal-binding</keyword>
<dbReference type="RefSeq" id="WP_309955059.1">
    <property type="nucleotide sequence ID" value="NZ_JAVDUJ010000001.1"/>
</dbReference>
<comment type="similarity">
    <text evidence="3 8">Belongs to the peptidase M17 family.</text>
</comment>
<evidence type="ECO:0000259" key="9">
    <source>
        <dbReference type="PROSITE" id="PS00631"/>
    </source>
</evidence>
<dbReference type="EC" id="3.4.11.10" evidence="8"/>
<evidence type="ECO:0000256" key="2">
    <source>
        <dbReference type="ARBA" id="ARBA00000967"/>
    </source>
</evidence>
<feature type="binding site" evidence="8">
    <location>
        <position position="253"/>
    </location>
    <ligand>
        <name>Mn(2+)</name>
        <dbReference type="ChEBI" id="CHEBI:29035"/>
        <label>1</label>
    </ligand>
</feature>
<dbReference type="Pfam" id="PF00883">
    <property type="entry name" value="Peptidase_M17"/>
    <property type="match status" value="1"/>
</dbReference>
<keyword evidence="11" id="KW-1185">Reference proteome</keyword>
<feature type="binding site" evidence="8">
    <location>
        <position position="330"/>
    </location>
    <ligand>
        <name>Mn(2+)</name>
        <dbReference type="ChEBI" id="CHEBI:29035"/>
        <label>1</label>
    </ligand>
</feature>
<dbReference type="InterPro" id="IPR000819">
    <property type="entry name" value="Peptidase_M17_C"/>
</dbReference>
<evidence type="ECO:0000256" key="7">
    <source>
        <dbReference type="ARBA" id="ARBA00049972"/>
    </source>
</evidence>
<dbReference type="Gene3D" id="3.40.220.10">
    <property type="entry name" value="Leucine Aminopeptidase, subunit E, domain 1"/>
    <property type="match status" value="1"/>
</dbReference>
<feature type="binding site" evidence="8">
    <location>
        <position position="332"/>
    </location>
    <ligand>
        <name>Mn(2+)</name>
        <dbReference type="ChEBI" id="CHEBI:29035"/>
        <label>1</label>
    </ligand>
</feature>
<keyword evidence="4 8" id="KW-0031">Aminopeptidase</keyword>
<feature type="binding site" evidence="8">
    <location>
        <position position="332"/>
    </location>
    <ligand>
        <name>Mn(2+)</name>
        <dbReference type="ChEBI" id="CHEBI:29035"/>
        <label>2</label>
    </ligand>
</feature>
<comment type="cofactor">
    <cofactor evidence="8">
        <name>Mn(2+)</name>
        <dbReference type="ChEBI" id="CHEBI:29035"/>
    </cofactor>
    <text evidence="8">Binds 2 manganese ions per subunit.</text>
</comment>
<evidence type="ECO:0000313" key="11">
    <source>
        <dbReference type="Proteomes" id="UP001266099"/>
    </source>
</evidence>
<dbReference type="Proteomes" id="UP001266099">
    <property type="component" value="Unassembled WGS sequence"/>
</dbReference>
<keyword evidence="6 8" id="KW-0378">Hydrolase</keyword>
<evidence type="ECO:0000256" key="5">
    <source>
        <dbReference type="ARBA" id="ARBA00022670"/>
    </source>
</evidence>
<organism evidence="10 11">
    <name type="scientific">Arcanobacterium hippocoleae</name>
    <dbReference type="NCBI Taxonomy" id="149017"/>
    <lineage>
        <taxon>Bacteria</taxon>
        <taxon>Bacillati</taxon>
        <taxon>Actinomycetota</taxon>
        <taxon>Actinomycetes</taxon>
        <taxon>Actinomycetales</taxon>
        <taxon>Actinomycetaceae</taxon>
        <taxon>Arcanobacterium</taxon>
    </lineage>
</organism>
<feature type="domain" description="Cytosol aminopeptidase" evidence="9">
    <location>
        <begin position="328"/>
        <end position="335"/>
    </location>
</feature>
<dbReference type="PROSITE" id="PS00631">
    <property type="entry name" value="CYTOSOL_AP"/>
    <property type="match status" value="1"/>
</dbReference>
<reference evidence="10 11" key="1">
    <citation type="submission" date="2023-07" db="EMBL/GenBank/DDBJ databases">
        <title>Sequencing the genomes of 1000 actinobacteria strains.</title>
        <authorList>
            <person name="Klenk H.-P."/>
        </authorList>
    </citation>
    <scope>NUCLEOTIDE SEQUENCE [LARGE SCALE GENOMIC DNA]</scope>
    <source>
        <strain evidence="10 11">DSM 15539</strain>
    </source>
</reference>
<dbReference type="SUPFAM" id="SSF53187">
    <property type="entry name" value="Zn-dependent exopeptidases"/>
    <property type="match status" value="1"/>
</dbReference>
<dbReference type="Gene3D" id="3.40.630.10">
    <property type="entry name" value="Zn peptidases"/>
    <property type="match status" value="1"/>
</dbReference>
<name>A0ABU1T0R9_9ACTO</name>